<evidence type="ECO:0000313" key="1">
    <source>
        <dbReference type="EMBL" id="KLE35176.1"/>
    </source>
</evidence>
<dbReference type="EMBL" id="LBHB01000001">
    <property type="protein sequence ID" value="KLE35176.1"/>
    <property type="molecule type" value="Genomic_DNA"/>
</dbReference>
<reference evidence="1 2" key="1">
    <citation type="submission" date="2015-04" db="EMBL/GenBank/DDBJ databases">
        <title>The draft genome sequence of Erythrobacter luteus KA37.</title>
        <authorList>
            <person name="Zhuang L."/>
            <person name="Liu Y."/>
            <person name="Shao Z."/>
        </authorList>
    </citation>
    <scope>NUCLEOTIDE SEQUENCE [LARGE SCALE GENOMIC DNA]</scope>
    <source>
        <strain evidence="1 2">KA37</strain>
    </source>
</reference>
<protein>
    <submittedName>
        <fullName evidence="1">Uncharacterized protein</fullName>
    </submittedName>
</protein>
<organism evidence="1 2">
    <name type="scientific">Aurantiacibacter luteus</name>
    <dbReference type="NCBI Taxonomy" id="1581420"/>
    <lineage>
        <taxon>Bacteria</taxon>
        <taxon>Pseudomonadati</taxon>
        <taxon>Pseudomonadota</taxon>
        <taxon>Alphaproteobacteria</taxon>
        <taxon>Sphingomonadales</taxon>
        <taxon>Erythrobacteraceae</taxon>
        <taxon>Aurantiacibacter</taxon>
    </lineage>
</organism>
<gene>
    <name evidence="1" type="ORF">AAW00_01455</name>
</gene>
<dbReference type="Proteomes" id="UP000053464">
    <property type="component" value="Unassembled WGS sequence"/>
</dbReference>
<name>A0A0G9MWS8_9SPHN</name>
<comment type="caution">
    <text evidence="1">The sequence shown here is derived from an EMBL/GenBank/DDBJ whole genome shotgun (WGS) entry which is preliminary data.</text>
</comment>
<dbReference type="STRING" id="1581420.AAW00_01455"/>
<proteinExistence type="predicted"/>
<sequence length="171" mass="18761">MRAAVEARDADALAALSAEDIQLDFGGGAGRALLAERLGDPQYDLWGELEEVLAMGCASDGAVLSMPWYWTQPYKVDAFEGAIVTGENVAVHAAPDGASPRVGVLSWNEVTRTGAYNPEAEWAAIRWDDPEADEDRTGFIRQSELRSIVDYRIEAARRNDRWRLTSFIAGD</sequence>
<keyword evidence="2" id="KW-1185">Reference proteome</keyword>
<accession>A0A0G9MWS8</accession>
<dbReference type="PATRIC" id="fig|1581420.6.peg.293"/>
<evidence type="ECO:0000313" key="2">
    <source>
        <dbReference type="Proteomes" id="UP000053464"/>
    </source>
</evidence>
<dbReference type="AlphaFoldDB" id="A0A0G9MWS8"/>